<dbReference type="Proteomes" id="UP001525379">
    <property type="component" value="Unassembled WGS sequence"/>
</dbReference>
<name>A0ABT2HU22_9MICO</name>
<organism evidence="1 2">
    <name type="scientific">Pseudoclavibacter albus</name>
    <dbReference type="NCBI Taxonomy" id="272241"/>
    <lineage>
        <taxon>Bacteria</taxon>
        <taxon>Bacillati</taxon>
        <taxon>Actinomycetota</taxon>
        <taxon>Actinomycetes</taxon>
        <taxon>Micrococcales</taxon>
        <taxon>Microbacteriaceae</taxon>
        <taxon>Pseudoclavibacter</taxon>
    </lineage>
</organism>
<dbReference type="RefSeq" id="WP_066079431.1">
    <property type="nucleotide sequence ID" value="NZ_JALXSQ010000001.1"/>
</dbReference>
<proteinExistence type="predicted"/>
<dbReference type="EMBL" id="JALXSQ010000001">
    <property type="protein sequence ID" value="MCT2041819.1"/>
    <property type="molecule type" value="Genomic_DNA"/>
</dbReference>
<evidence type="ECO:0000313" key="2">
    <source>
        <dbReference type="Proteomes" id="UP001525379"/>
    </source>
</evidence>
<accession>A0ABT2HU22</accession>
<protein>
    <submittedName>
        <fullName evidence="1">Uncharacterized protein</fullName>
    </submittedName>
</protein>
<dbReference type="SUPFAM" id="SSF160424">
    <property type="entry name" value="BH3703-like"/>
    <property type="match status" value="1"/>
</dbReference>
<reference evidence="1 2" key="1">
    <citation type="submission" date="2022-04" db="EMBL/GenBank/DDBJ databases">
        <title>Human microbiome associated bacterial genomes.</title>
        <authorList>
            <person name="Sandstrom S."/>
            <person name="Salamzade R."/>
            <person name="Kalan L.R."/>
        </authorList>
    </citation>
    <scope>NUCLEOTIDE SEQUENCE [LARGE SCALE GENOMIC DNA]</scope>
    <source>
        <strain evidence="2">p3-SID1799</strain>
    </source>
</reference>
<gene>
    <name evidence="1" type="ORF">M3D15_00450</name>
</gene>
<evidence type="ECO:0000313" key="1">
    <source>
        <dbReference type="EMBL" id="MCT2041819.1"/>
    </source>
</evidence>
<comment type="caution">
    <text evidence="1">The sequence shown here is derived from an EMBL/GenBank/DDBJ whole genome shotgun (WGS) entry which is preliminary data.</text>
</comment>
<keyword evidence="2" id="KW-1185">Reference proteome</keyword>
<sequence>MAMDTERLNECMNRIARGWFQAMPEGQWTSAQLFWAEAGGIIYSSTIAADIDGQPRTVSQPKDVHDALRELREGMAEPGRGTWISVSMSLTPQGVLETNYNWDRRFYWGDQEGFPWAPDTRDGAVDSPSDDQFLAELERFPREPMMIPAWYPRRGLAEQSAGAASTDDATHAVNPDADARFTEVLASKGALPEDIRPLMDAWGWPGIVESVRNTIAHAIRQVPEELKSALAGEQGDEARAKALVEFRDGVAKGAMASVYRSGSIVAIRLVQEYHAVHGGTLQGVDAFANAAPLEQYREEAAMRPVIELIFSRILAIATTDLSARFGTEIPA</sequence>
<dbReference type="InterPro" id="IPR036170">
    <property type="entry name" value="YezG-like_sf"/>
</dbReference>